<dbReference type="InterPro" id="IPR036034">
    <property type="entry name" value="PDZ_sf"/>
</dbReference>
<keyword evidence="3" id="KW-0966">Cell projection</keyword>
<dbReference type="Gene3D" id="1.20.1160.20">
    <property type="match status" value="1"/>
</dbReference>
<feature type="region of interest" description="Disordered" evidence="4">
    <location>
        <begin position="28"/>
        <end position="50"/>
    </location>
</feature>
<dbReference type="PANTHER" id="PTHR23116:SF29">
    <property type="entry name" value="PDZ DOMAIN-CONTAINING PROTEIN 7"/>
    <property type="match status" value="1"/>
</dbReference>
<comment type="caution">
    <text evidence="6">The sequence shown here is derived from an EMBL/GenBank/DDBJ whole genome shotgun (WGS) entry which is preliminary data.</text>
</comment>
<reference evidence="6" key="1">
    <citation type="submission" date="2020-03" db="EMBL/GenBank/DDBJ databases">
        <authorList>
            <person name="Weist P."/>
        </authorList>
    </citation>
    <scope>NUCLEOTIDE SEQUENCE</scope>
</reference>
<evidence type="ECO:0000259" key="5">
    <source>
        <dbReference type="PROSITE" id="PS50106"/>
    </source>
</evidence>
<feature type="compositionally biased region" description="Low complexity" evidence="4">
    <location>
        <begin position="33"/>
        <end position="50"/>
    </location>
</feature>
<dbReference type="GO" id="GO:0032426">
    <property type="term" value="C:stereocilium tip"/>
    <property type="evidence" value="ECO:0007669"/>
    <property type="project" value="TreeGrafter"/>
</dbReference>
<dbReference type="PROSITE" id="PS50106">
    <property type="entry name" value="PDZ"/>
    <property type="match status" value="1"/>
</dbReference>
<dbReference type="EMBL" id="CADEAL010003413">
    <property type="protein sequence ID" value="CAB1444623.1"/>
    <property type="molecule type" value="Genomic_DNA"/>
</dbReference>
<evidence type="ECO:0000256" key="1">
    <source>
        <dbReference type="ARBA" id="ARBA00004316"/>
    </source>
</evidence>
<dbReference type="AlphaFoldDB" id="A0A9N7V9V4"/>
<name>A0A9N7V9V4_PLEPL</name>
<dbReference type="SMART" id="SM00228">
    <property type="entry name" value="PDZ"/>
    <property type="match status" value="1"/>
</dbReference>
<protein>
    <recommendedName>
        <fullName evidence="5">PDZ domain-containing protein</fullName>
    </recommendedName>
</protein>
<dbReference type="GO" id="GO:0060088">
    <property type="term" value="P:auditory receptor cell stereocilium organization"/>
    <property type="evidence" value="ECO:0007669"/>
    <property type="project" value="TreeGrafter"/>
</dbReference>
<evidence type="ECO:0000256" key="2">
    <source>
        <dbReference type="ARBA" id="ARBA00022737"/>
    </source>
</evidence>
<accession>A0A9N7V9V4</accession>
<gene>
    <name evidence="6" type="ORF">PLEPLA_LOCUS32339</name>
</gene>
<feature type="compositionally biased region" description="Basic and acidic residues" evidence="4">
    <location>
        <begin position="437"/>
        <end position="450"/>
    </location>
</feature>
<feature type="domain" description="PDZ" evidence="5">
    <location>
        <begin position="495"/>
        <end position="567"/>
    </location>
</feature>
<dbReference type="GO" id="GO:0005886">
    <property type="term" value="C:plasma membrane"/>
    <property type="evidence" value="ECO:0007669"/>
    <property type="project" value="TreeGrafter"/>
</dbReference>
<evidence type="ECO:0000313" key="6">
    <source>
        <dbReference type="EMBL" id="CAB1444623.1"/>
    </source>
</evidence>
<evidence type="ECO:0000256" key="3">
    <source>
        <dbReference type="ARBA" id="ARBA00023273"/>
    </source>
</evidence>
<sequence length="586" mass="64351">MLTIKEAGRYPAYKEMVAEYRWLNKLANGPQKSSSQGSDSNSSLSSLSSGTPVSSLSGLSQVMFPPSLPFGSDMVDVSISTEDQRSGSSPSYFPTRTGADITRSLGRTTLLKDTLIRGEEASGRKESPKTAMLLALSMPSRLISRSQSQVTVAEITQKKEKKQKEKEPEEKSTLQRSRTFVNLLLRAGRRRDASRGRSKSPSTDKTSKEGRKLGAMPNPEMLRVVEDMARRLLPEEEVAAVMATCRRYTAERSVENLIRHLLAVLDRPEKLLLLREVRMLLPPSDLSLFNNMVTPIEVEAYDILKYRSVRTPPLRCSTSGRTPKRRLITPIPDYRGGFALHSAEEVEKESHLLGELEKLSLSGPRRSKDRPPRSSSSFTPLLDIPVDGYTAAPGEPGPGSAGPLPPNWLLAHSDDPRPPLRTDIGTIRSVHFDEVSLHSASDRADTERGRPPFRNSHPKGHRSRVFGSSPDQKVGSDQMNGLHDSDAEPEYQLQTVSISKTKQSLGISISGGMESKIQPVVKIEKIFPGGAASTCEVLKAGFELVSVDGVSLHAVTHPHAVDIIRKAFSNKAKDPMVFVVKVPKPV</sequence>
<dbReference type="CDD" id="cd06751">
    <property type="entry name" value="PDZ3_PDZD7-like"/>
    <property type="match status" value="1"/>
</dbReference>
<evidence type="ECO:0000313" key="7">
    <source>
        <dbReference type="Proteomes" id="UP001153269"/>
    </source>
</evidence>
<evidence type="ECO:0000256" key="4">
    <source>
        <dbReference type="SAM" id="MobiDB-lite"/>
    </source>
</evidence>
<feature type="compositionally biased region" description="Basic and acidic residues" evidence="4">
    <location>
        <begin position="156"/>
        <end position="173"/>
    </location>
</feature>
<feature type="region of interest" description="Disordered" evidence="4">
    <location>
        <begin position="357"/>
        <end position="423"/>
    </location>
</feature>
<dbReference type="InterPro" id="IPR051844">
    <property type="entry name" value="USH2_Complex_Protein"/>
</dbReference>
<comment type="subcellular location">
    <subcellularLocation>
        <location evidence="1">Cell projection</location>
    </subcellularLocation>
</comment>
<dbReference type="GO" id="GO:0002142">
    <property type="term" value="C:stereocilia ankle link complex"/>
    <property type="evidence" value="ECO:0007669"/>
    <property type="project" value="TreeGrafter"/>
</dbReference>
<dbReference type="FunFam" id="2.30.42.10:FF:000171">
    <property type="entry name" value="PDZ domain containing 7"/>
    <property type="match status" value="1"/>
</dbReference>
<keyword evidence="2" id="KW-0677">Repeat</keyword>
<dbReference type="GO" id="GO:0005929">
    <property type="term" value="C:cilium"/>
    <property type="evidence" value="ECO:0007669"/>
    <property type="project" value="TreeGrafter"/>
</dbReference>
<dbReference type="SUPFAM" id="SSF50156">
    <property type="entry name" value="PDZ domain-like"/>
    <property type="match status" value="1"/>
</dbReference>
<dbReference type="GO" id="GO:0007605">
    <property type="term" value="P:sensory perception of sound"/>
    <property type="evidence" value="ECO:0007669"/>
    <property type="project" value="TreeGrafter"/>
</dbReference>
<dbReference type="Proteomes" id="UP001153269">
    <property type="component" value="Unassembled WGS sequence"/>
</dbReference>
<feature type="region of interest" description="Disordered" evidence="4">
    <location>
        <begin position="437"/>
        <end position="485"/>
    </location>
</feature>
<feature type="compositionally biased region" description="Polar residues" evidence="4">
    <location>
        <begin position="469"/>
        <end position="479"/>
    </location>
</feature>
<proteinExistence type="predicted"/>
<keyword evidence="7" id="KW-1185">Reference proteome</keyword>
<feature type="compositionally biased region" description="Polar residues" evidence="4">
    <location>
        <begin position="80"/>
        <end position="94"/>
    </location>
</feature>
<dbReference type="InterPro" id="IPR001478">
    <property type="entry name" value="PDZ"/>
</dbReference>
<feature type="region of interest" description="Disordered" evidence="4">
    <location>
        <begin position="145"/>
        <end position="216"/>
    </location>
</feature>
<dbReference type="Pfam" id="PF00595">
    <property type="entry name" value="PDZ"/>
    <property type="match status" value="1"/>
</dbReference>
<feature type="region of interest" description="Disordered" evidence="4">
    <location>
        <begin position="80"/>
        <end position="100"/>
    </location>
</feature>
<organism evidence="6 7">
    <name type="scientific">Pleuronectes platessa</name>
    <name type="common">European plaice</name>
    <dbReference type="NCBI Taxonomy" id="8262"/>
    <lineage>
        <taxon>Eukaryota</taxon>
        <taxon>Metazoa</taxon>
        <taxon>Chordata</taxon>
        <taxon>Craniata</taxon>
        <taxon>Vertebrata</taxon>
        <taxon>Euteleostomi</taxon>
        <taxon>Actinopterygii</taxon>
        <taxon>Neopterygii</taxon>
        <taxon>Teleostei</taxon>
        <taxon>Neoteleostei</taxon>
        <taxon>Acanthomorphata</taxon>
        <taxon>Carangaria</taxon>
        <taxon>Pleuronectiformes</taxon>
        <taxon>Pleuronectoidei</taxon>
        <taxon>Pleuronectidae</taxon>
        <taxon>Pleuronectes</taxon>
    </lineage>
</organism>
<dbReference type="PANTHER" id="PTHR23116">
    <property type="entry name" value="PDZ DOMAIN CONTAINING WHIRLIN AND HARMONIN-RELATED"/>
    <property type="match status" value="1"/>
</dbReference>
<dbReference type="Gene3D" id="2.30.42.10">
    <property type="match status" value="1"/>
</dbReference>